<keyword evidence="3 11" id="KW-0894">Sodium channel</keyword>
<evidence type="ECO:0000256" key="10">
    <source>
        <dbReference type="ARBA" id="ARBA00023303"/>
    </source>
</evidence>
<dbReference type="PANTHER" id="PTHR11690">
    <property type="entry name" value="AMILORIDE-SENSITIVE SODIUM CHANNEL-RELATED"/>
    <property type="match status" value="1"/>
</dbReference>
<accession>A0ABN7SXQ2</accession>
<dbReference type="Proteomes" id="UP001158576">
    <property type="component" value="Chromosome 2"/>
</dbReference>
<evidence type="ECO:0000256" key="3">
    <source>
        <dbReference type="ARBA" id="ARBA00022461"/>
    </source>
</evidence>
<name>A0ABN7SXQ2_OIKDI</name>
<evidence type="ECO:0000256" key="1">
    <source>
        <dbReference type="ARBA" id="ARBA00004141"/>
    </source>
</evidence>
<dbReference type="EMBL" id="OU015567">
    <property type="protein sequence ID" value="CAG5110088.1"/>
    <property type="molecule type" value="Genomic_DNA"/>
</dbReference>
<organism evidence="12 13">
    <name type="scientific">Oikopleura dioica</name>
    <name type="common">Tunicate</name>
    <dbReference type="NCBI Taxonomy" id="34765"/>
    <lineage>
        <taxon>Eukaryota</taxon>
        <taxon>Metazoa</taxon>
        <taxon>Chordata</taxon>
        <taxon>Tunicata</taxon>
        <taxon>Appendicularia</taxon>
        <taxon>Copelata</taxon>
        <taxon>Oikopleuridae</taxon>
        <taxon>Oikopleura</taxon>
    </lineage>
</organism>
<evidence type="ECO:0000313" key="13">
    <source>
        <dbReference type="Proteomes" id="UP001158576"/>
    </source>
</evidence>
<keyword evidence="8" id="KW-0472">Membrane</keyword>
<keyword evidence="6" id="KW-0915">Sodium</keyword>
<dbReference type="Gene3D" id="1.10.287.770">
    <property type="entry name" value="YojJ-like"/>
    <property type="match status" value="1"/>
</dbReference>
<evidence type="ECO:0000256" key="7">
    <source>
        <dbReference type="ARBA" id="ARBA00023065"/>
    </source>
</evidence>
<keyword evidence="10 11" id="KW-0407">Ion channel</keyword>
<evidence type="ECO:0000256" key="11">
    <source>
        <dbReference type="RuleBase" id="RU000679"/>
    </source>
</evidence>
<comment type="similarity">
    <text evidence="11">Belongs to the amiloride-sensitive sodium channel (TC 1.A.6) family.</text>
</comment>
<protein>
    <submittedName>
        <fullName evidence="12">Oidioi.mRNA.OKI2018_I69.chr2.g4528.t1.cds</fullName>
    </submittedName>
</protein>
<keyword evidence="5" id="KW-1133">Transmembrane helix</keyword>
<evidence type="ECO:0000256" key="8">
    <source>
        <dbReference type="ARBA" id="ARBA00023136"/>
    </source>
</evidence>
<dbReference type="Pfam" id="PF00858">
    <property type="entry name" value="ASC"/>
    <property type="match status" value="2"/>
</dbReference>
<evidence type="ECO:0000256" key="2">
    <source>
        <dbReference type="ARBA" id="ARBA00022448"/>
    </source>
</evidence>
<evidence type="ECO:0000256" key="9">
    <source>
        <dbReference type="ARBA" id="ARBA00023201"/>
    </source>
</evidence>
<keyword evidence="4 11" id="KW-0812">Transmembrane</keyword>
<dbReference type="PRINTS" id="PR01078">
    <property type="entry name" value="AMINACHANNEL"/>
</dbReference>
<evidence type="ECO:0000256" key="5">
    <source>
        <dbReference type="ARBA" id="ARBA00022989"/>
    </source>
</evidence>
<keyword evidence="13" id="KW-1185">Reference proteome</keyword>
<keyword evidence="9 11" id="KW-0739">Sodium transport</keyword>
<dbReference type="InterPro" id="IPR001873">
    <property type="entry name" value="ENaC"/>
</dbReference>
<reference evidence="12 13" key="1">
    <citation type="submission" date="2021-04" db="EMBL/GenBank/DDBJ databases">
        <authorList>
            <person name="Bliznina A."/>
        </authorList>
    </citation>
    <scope>NUCLEOTIDE SEQUENCE [LARGE SCALE GENOMIC DNA]</scope>
</reference>
<proteinExistence type="inferred from homology"/>
<evidence type="ECO:0000256" key="6">
    <source>
        <dbReference type="ARBA" id="ARBA00023053"/>
    </source>
</evidence>
<evidence type="ECO:0000256" key="4">
    <source>
        <dbReference type="ARBA" id="ARBA00022692"/>
    </source>
</evidence>
<sequence length="530" mass="61495">MIRRSPGTTSISFPKIKLCSQSMHSRRSLEARYPNIDFKILIQLYGIFHKIENMSAEEYAMAYLQDPRKILEIEENLQEPWTTLNKIDLDEFMANTRPEYILRTCKLNSYDCKHFWRFEKSLIGHCLAFDPNPLIASSNMRKVSLSLSVVQNESDITYGWNGYVTGYGIYYMHFADNVEDQLHEILVSESVTPIVTFQNVQRKFLNKPFTECKPSLATNNFSDMEHHFEHREHHEFYSQGIVIKQLFTELTSLIRLSLRAPLFRLKLDICSVCGCFPNYIAIAREMKPLNCTKKCTFFRHATCASRMINNREWITDCLPACDSFSFSQESIQYAQLNTKISQAIKRNDPDMSMNSIVINLAEETNVLEEEQATYTTPQFISDVGGSAGLVLGINMLSILTFGQRIIEFFIKGGFNSKRGDGDSPEKIFGVGTDKRPSHVTDELLLISEQRRIRANQLKWKKQAEMMEEARKNFRDRLLAEDEEEYRIPKLIFAPQNIGERQIDERIVLTRRDEEITIEPKPRRSPFSMNL</sequence>
<evidence type="ECO:0000313" key="12">
    <source>
        <dbReference type="EMBL" id="CAG5110088.1"/>
    </source>
</evidence>
<keyword evidence="2 11" id="KW-0813">Transport</keyword>
<gene>
    <name evidence="12" type="ORF">OKIOD_LOCUS13293</name>
</gene>
<keyword evidence="7 11" id="KW-0406">Ion transport</keyword>
<comment type="subcellular location">
    <subcellularLocation>
        <location evidence="1">Membrane</location>
        <topology evidence="1">Multi-pass membrane protein</topology>
    </subcellularLocation>
</comment>